<dbReference type="AlphaFoldDB" id="A0A645G550"/>
<keyword evidence="1" id="KW-0472">Membrane</keyword>
<reference evidence="2" key="1">
    <citation type="submission" date="2019-08" db="EMBL/GenBank/DDBJ databases">
        <authorList>
            <person name="Kucharzyk K."/>
            <person name="Murdoch R.W."/>
            <person name="Higgins S."/>
            <person name="Loffler F."/>
        </authorList>
    </citation>
    <scope>NUCLEOTIDE SEQUENCE</scope>
</reference>
<feature type="transmembrane region" description="Helical" evidence="1">
    <location>
        <begin position="12"/>
        <end position="30"/>
    </location>
</feature>
<comment type="caution">
    <text evidence="2">The sequence shown here is derived from an EMBL/GenBank/DDBJ whole genome shotgun (WGS) entry which is preliminary data.</text>
</comment>
<accession>A0A645G550</accession>
<evidence type="ECO:0000256" key="1">
    <source>
        <dbReference type="SAM" id="Phobius"/>
    </source>
</evidence>
<sequence>MILEVDKTRTTQFLPIRMITTIILTYYLAMNSTVPAGVRKDGYKSGGGAGGTYQDIET</sequence>
<organism evidence="2">
    <name type="scientific">bioreactor metagenome</name>
    <dbReference type="NCBI Taxonomy" id="1076179"/>
    <lineage>
        <taxon>unclassified sequences</taxon>
        <taxon>metagenomes</taxon>
        <taxon>ecological metagenomes</taxon>
    </lineage>
</organism>
<proteinExistence type="predicted"/>
<keyword evidence="1" id="KW-0812">Transmembrane</keyword>
<name>A0A645G550_9ZZZZ</name>
<evidence type="ECO:0000313" key="2">
    <source>
        <dbReference type="EMBL" id="MPN21050.1"/>
    </source>
</evidence>
<dbReference type="EMBL" id="VSSQ01068927">
    <property type="protein sequence ID" value="MPN21050.1"/>
    <property type="molecule type" value="Genomic_DNA"/>
</dbReference>
<protein>
    <submittedName>
        <fullName evidence="2">Uncharacterized protein</fullName>
    </submittedName>
</protein>
<gene>
    <name evidence="2" type="ORF">SDC9_168429</name>
</gene>
<keyword evidence="1" id="KW-1133">Transmembrane helix</keyword>